<gene>
    <name evidence="2" type="ORF">BLA60_33620</name>
</gene>
<dbReference type="NCBIfam" id="TIGR02246">
    <property type="entry name" value="SgcJ/EcaC family oxidoreductase"/>
    <property type="match status" value="1"/>
</dbReference>
<dbReference type="Pfam" id="PF13577">
    <property type="entry name" value="SnoaL_4"/>
    <property type="match status" value="1"/>
</dbReference>
<dbReference type="InterPro" id="IPR037401">
    <property type="entry name" value="SnoaL-like"/>
</dbReference>
<feature type="domain" description="SnoaL-like" evidence="1">
    <location>
        <begin position="16"/>
        <end position="84"/>
    </location>
</feature>
<organism evidence="2 3">
    <name type="scientific">Actinophytocola xinjiangensis</name>
    <dbReference type="NCBI Taxonomy" id="485602"/>
    <lineage>
        <taxon>Bacteria</taxon>
        <taxon>Bacillati</taxon>
        <taxon>Actinomycetota</taxon>
        <taxon>Actinomycetes</taxon>
        <taxon>Pseudonocardiales</taxon>
        <taxon>Pseudonocardiaceae</taxon>
    </lineage>
</organism>
<dbReference type="InterPro" id="IPR032710">
    <property type="entry name" value="NTF2-like_dom_sf"/>
</dbReference>
<comment type="caution">
    <text evidence="2">The sequence shown here is derived from an EMBL/GenBank/DDBJ whole genome shotgun (WGS) entry which is preliminary data.</text>
</comment>
<dbReference type="InterPro" id="IPR011944">
    <property type="entry name" value="Steroid_delta5-4_isomerase"/>
</dbReference>
<keyword evidence="3" id="KW-1185">Reference proteome</keyword>
<protein>
    <submittedName>
        <fullName evidence="2">DUF4440 domain-containing protein</fullName>
    </submittedName>
</protein>
<dbReference type="Proteomes" id="UP000185696">
    <property type="component" value="Unassembled WGS sequence"/>
</dbReference>
<dbReference type="AlphaFoldDB" id="A0A7Z0WFE7"/>
<evidence type="ECO:0000313" key="2">
    <source>
        <dbReference type="EMBL" id="OLF06062.1"/>
    </source>
</evidence>
<evidence type="ECO:0000259" key="1">
    <source>
        <dbReference type="Pfam" id="PF13577"/>
    </source>
</evidence>
<evidence type="ECO:0000313" key="3">
    <source>
        <dbReference type="Proteomes" id="UP000185696"/>
    </source>
</evidence>
<dbReference type="Gene3D" id="3.10.450.50">
    <property type="match status" value="1"/>
</dbReference>
<dbReference type="SUPFAM" id="SSF54427">
    <property type="entry name" value="NTF2-like"/>
    <property type="match status" value="1"/>
</dbReference>
<name>A0A7Z0WFE7_9PSEU</name>
<dbReference type="EMBL" id="MSIF01000024">
    <property type="protein sequence ID" value="OLF06062.1"/>
    <property type="molecule type" value="Genomic_DNA"/>
</dbReference>
<sequence>MGVPEDTGFYGEFTGEDEKAVLTIPQRITHAWATNDPDAFADTFTENGSVLLQDNQLTSREEIREYLRRAFEGGLAGARVTGVPLDVKFLAPGVAIAITEGGIVLPGETEIAPERRIRAVWVVVRGTDGTLSLISHQSSPIAS</sequence>
<reference evidence="2 3" key="1">
    <citation type="submission" date="2016-12" db="EMBL/GenBank/DDBJ databases">
        <title>The draft genome sequence of Actinophytocola xinjiangensis.</title>
        <authorList>
            <person name="Wang W."/>
            <person name="Yuan L."/>
        </authorList>
    </citation>
    <scope>NUCLEOTIDE SEQUENCE [LARGE SCALE GENOMIC DNA]</scope>
    <source>
        <strain evidence="2 3">CGMCC 4.4663</strain>
    </source>
</reference>
<accession>A0A7Z0WFE7</accession>
<proteinExistence type="predicted"/>